<keyword evidence="10" id="KW-1185">Reference proteome</keyword>
<comment type="pathway">
    <text evidence="2">Secondary metabolite biosynthesis.</text>
</comment>
<dbReference type="Gene3D" id="1.10.630.10">
    <property type="entry name" value="Cytochrome P450"/>
    <property type="match status" value="1"/>
</dbReference>
<evidence type="ECO:0000256" key="5">
    <source>
        <dbReference type="ARBA" id="ARBA00022723"/>
    </source>
</evidence>
<protein>
    <recommendedName>
        <fullName evidence="11">Cytochrome P450</fullName>
    </recommendedName>
</protein>
<evidence type="ECO:0000313" key="10">
    <source>
        <dbReference type="Proteomes" id="UP000298061"/>
    </source>
</evidence>
<dbReference type="GO" id="GO:0020037">
    <property type="term" value="F:heme binding"/>
    <property type="evidence" value="ECO:0007669"/>
    <property type="project" value="InterPro"/>
</dbReference>
<evidence type="ECO:0008006" key="11">
    <source>
        <dbReference type="Google" id="ProtNLM"/>
    </source>
</evidence>
<evidence type="ECO:0000256" key="4">
    <source>
        <dbReference type="ARBA" id="ARBA00022617"/>
    </source>
</evidence>
<dbReference type="InterPro" id="IPR050121">
    <property type="entry name" value="Cytochrome_P450_monoxygenase"/>
</dbReference>
<keyword evidence="8" id="KW-0503">Monooxygenase</keyword>
<keyword evidence="6" id="KW-0560">Oxidoreductase</keyword>
<name>A0A4Y9ZJP1_9AGAM</name>
<evidence type="ECO:0000256" key="1">
    <source>
        <dbReference type="ARBA" id="ARBA00001971"/>
    </source>
</evidence>
<dbReference type="STRING" id="135208.A0A4Y9ZJP1"/>
<evidence type="ECO:0000313" key="9">
    <source>
        <dbReference type="EMBL" id="TFY74942.1"/>
    </source>
</evidence>
<accession>A0A4Y9ZJP1</accession>
<dbReference type="Proteomes" id="UP000298061">
    <property type="component" value="Unassembled WGS sequence"/>
</dbReference>
<evidence type="ECO:0000256" key="7">
    <source>
        <dbReference type="ARBA" id="ARBA00023004"/>
    </source>
</evidence>
<dbReference type="EMBL" id="SFCI01001791">
    <property type="protein sequence ID" value="TFY74942.1"/>
    <property type="molecule type" value="Genomic_DNA"/>
</dbReference>
<comment type="similarity">
    <text evidence="3">Belongs to the cytochrome P450 family.</text>
</comment>
<dbReference type="InterPro" id="IPR036396">
    <property type="entry name" value="Cyt_P450_sf"/>
</dbReference>
<dbReference type="PRINTS" id="PR00385">
    <property type="entry name" value="P450"/>
</dbReference>
<dbReference type="SUPFAM" id="SSF48264">
    <property type="entry name" value="Cytochrome P450"/>
    <property type="match status" value="1"/>
</dbReference>
<dbReference type="PANTHER" id="PTHR24305">
    <property type="entry name" value="CYTOCHROME P450"/>
    <property type="match status" value="1"/>
</dbReference>
<gene>
    <name evidence="9" type="ORF">EWM64_g9070</name>
</gene>
<evidence type="ECO:0000256" key="6">
    <source>
        <dbReference type="ARBA" id="ARBA00023002"/>
    </source>
</evidence>
<organism evidence="9 10">
    <name type="scientific">Hericium alpestre</name>
    <dbReference type="NCBI Taxonomy" id="135208"/>
    <lineage>
        <taxon>Eukaryota</taxon>
        <taxon>Fungi</taxon>
        <taxon>Dikarya</taxon>
        <taxon>Basidiomycota</taxon>
        <taxon>Agaricomycotina</taxon>
        <taxon>Agaricomycetes</taxon>
        <taxon>Russulales</taxon>
        <taxon>Hericiaceae</taxon>
        <taxon>Hericium</taxon>
    </lineage>
</organism>
<dbReference type="GO" id="GO:0005506">
    <property type="term" value="F:iron ion binding"/>
    <property type="evidence" value="ECO:0007669"/>
    <property type="project" value="InterPro"/>
</dbReference>
<reference evidence="9 10" key="1">
    <citation type="submission" date="2019-02" db="EMBL/GenBank/DDBJ databases">
        <title>Genome sequencing of the rare red list fungi Hericium alpestre (H. flagellum).</title>
        <authorList>
            <person name="Buettner E."/>
            <person name="Kellner H."/>
        </authorList>
    </citation>
    <scope>NUCLEOTIDE SEQUENCE [LARGE SCALE GENOMIC DNA]</scope>
    <source>
        <strain evidence="9 10">DSM 108284</strain>
    </source>
</reference>
<evidence type="ECO:0000256" key="3">
    <source>
        <dbReference type="ARBA" id="ARBA00010617"/>
    </source>
</evidence>
<evidence type="ECO:0000256" key="8">
    <source>
        <dbReference type="ARBA" id="ARBA00023033"/>
    </source>
</evidence>
<sequence length="187" mass="20765">MDALAARERPVHTAKLRAEVAPLFAHNPRPDYRTLKDLKMLECVVMESLRLYPPVPMTFRQAAQGAWLDGVFVPKSTLLYVPIRVINTWKETWGDDAEAFVPERWLALPDAVNPTFSFLSFIAGPHGCIGKTMSISEMKAVIACGAGRRFEFAPVYEGQVAKPTAAVTMKPSDNMPLLVKRVRTPPA</sequence>
<comment type="caution">
    <text evidence="9">The sequence shown here is derived from an EMBL/GenBank/DDBJ whole genome shotgun (WGS) entry which is preliminary data.</text>
</comment>
<dbReference type="InterPro" id="IPR001128">
    <property type="entry name" value="Cyt_P450"/>
</dbReference>
<keyword evidence="5" id="KW-0479">Metal-binding</keyword>
<dbReference type="Pfam" id="PF00067">
    <property type="entry name" value="p450"/>
    <property type="match status" value="1"/>
</dbReference>
<evidence type="ECO:0000256" key="2">
    <source>
        <dbReference type="ARBA" id="ARBA00005179"/>
    </source>
</evidence>
<dbReference type="AlphaFoldDB" id="A0A4Y9ZJP1"/>
<dbReference type="GO" id="GO:0004497">
    <property type="term" value="F:monooxygenase activity"/>
    <property type="evidence" value="ECO:0007669"/>
    <property type="project" value="UniProtKB-KW"/>
</dbReference>
<keyword evidence="7" id="KW-0408">Iron</keyword>
<dbReference type="OrthoDB" id="10029320at2759"/>
<keyword evidence="4" id="KW-0349">Heme</keyword>
<dbReference type="GO" id="GO:0016705">
    <property type="term" value="F:oxidoreductase activity, acting on paired donors, with incorporation or reduction of molecular oxygen"/>
    <property type="evidence" value="ECO:0007669"/>
    <property type="project" value="InterPro"/>
</dbReference>
<comment type="cofactor">
    <cofactor evidence="1">
        <name>heme</name>
        <dbReference type="ChEBI" id="CHEBI:30413"/>
    </cofactor>
</comment>
<proteinExistence type="inferred from homology"/>
<dbReference type="PANTHER" id="PTHR24305:SF166">
    <property type="entry name" value="CYTOCHROME P450 12A4, MITOCHONDRIAL-RELATED"/>
    <property type="match status" value="1"/>
</dbReference>